<dbReference type="InterPro" id="IPR051043">
    <property type="entry name" value="Sulfatase_Mod_Factor_Kinase"/>
</dbReference>
<dbReference type="InterPro" id="IPR005532">
    <property type="entry name" value="SUMF_dom"/>
</dbReference>
<dbReference type="InterPro" id="IPR029058">
    <property type="entry name" value="AB_hydrolase_fold"/>
</dbReference>
<feature type="domain" description="Sulfatase-modifying factor enzyme-like" evidence="2">
    <location>
        <begin position="238"/>
        <end position="421"/>
    </location>
</feature>
<evidence type="ECO:0000313" key="3">
    <source>
        <dbReference type="EMBL" id="SVA43793.1"/>
    </source>
</evidence>
<evidence type="ECO:0000256" key="1">
    <source>
        <dbReference type="SAM" id="Phobius"/>
    </source>
</evidence>
<organism evidence="3">
    <name type="scientific">marine metagenome</name>
    <dbReference type="NCBI Taxonomy" id="408172"/>
    <lineage>
        <taxon>unclassified sequences</taxon>
        <taxon>metagenomes</taxon>
        <taxon>ecological metagenomes</taxon>
    </lineage>
</organism>
<keyword evidence="1" id="KW-0472">Membrane</keyword>
<dbReference type="Gene3D" id="3.40.50.1820">
    <property type="entry name" value="alpha/beta hydrolase"/>
    <property type="match status" value="1"/>
</dbReference>
<name>A0A381VW27_9ZZZZ</name>
<reference evidence="3" key="1">
    <citation type="submission" date="2018-05" db="EMBL/GenBank/DDBJ databases">
        <authorList>
            <person name="Lanie J.A."/>
            <person name="Ng W.-L."/>
            <person name="Kazmierczak K.M."/>
            <person name="Andrzejewski T.M."/>
            <person name="Davidsen T.M."/>
            <person name="Wayne K.J."/>
            <person name="Tettelin H."/>
            <person name="Glass J.I."/>
            <person name="Rusch D."/>
            <person name="Podicherti R."/>
            <person name="Tsui H.-C.T."/>
            <person name="Winkler M.E."/>
        </authorList>
    </citation>
    <scope>NUCLEOTIDE SEQUENCE</scope>
</reference>
<dbReference type="AlphaFoldDB" id="A0A381VW27"/>
<dbReference type="InterPro" id="IPR016187">
    <property type="entry name" value="CTDL_fold"/>
</dbReference>
<feature type="transmembrane region" description="Helical" evidence="1">
    <location>
        <begin position="52"/>
        <end position="71"/>
    </location>
</feature>
<dbReference type="EMBL" id="UINC01009783">
    <property type="protein sequence ID" value="SVA43793.1"/>
    <property type="molecule type" value="Genomic_DNA"/>
</dbReference>
<sequence>MKMEEADSFLIKLKNSTLFKVVAAYAAIAFVFVQVASLVSDTFGLSQQFMQNLIWLFGLGFPFLAVVAWAASSRFSTLKILGLFLAILITGYGSGSYIWVNNFILPKVDQAISTDDYVSAWTLVDRIDAYAPFFSKSNELSSDISSLTFLDVKDTGVKVSWKPYDQSIDEGWRYLGTSPLEEHRLPNGIIQIKLEKQGYDPYYLAANNPSMRFNNFPVEFGWKIDPIELPRENSVPEGMILIPEGNFIPAITGQGVQEYYLSSFYIDKFEVTNKEFKEFMDAGGYDNYQYWVDMEFVKDGVSLSWEESKELMVDSTNIIGPALWEVGTYLDGQEDYPVTGISWYEALAYARYKGNILPPMFHWAKAAYPPEEIVAPVSPKLLTNSNFSGKELIKVGQQGLGPYGTYDMTGNAREWVWNIFGGRGLTLGGAYSDPAYIASQTNPMPRFDRSPINGVRTVRLLNPRDMNPFGNDIVSAPPPPPDYYKELSEEAYKIYAKNFEVGPRNLNPELIYREDSHPIWIKERILIDVGYNSEKMDIVIFRPKDKRSESGAVIVYPGANYYRTPPEIDDIDPGEYGLDFIIKSGRALVWPALKESMNRITDMNITFPPNEDYMRQFRELLVNWTVDTHRTIDYLETRDEIDPNNIFYLGMSYGSIATTHVMLFEPRFNASLLYVGGAGFWAPPLSDGINLFPRMTTPTLMLNGEQDYIVPVLMAQSMYNFLGTPEEDKRLIFYPSGHWPLPRNQMINESLIWLDKYTQ</sequence>
<accession>A0A381VW27</accession>
<dbReference type="PANTHER" id="PTHR23150">
    <property type="entry name" value="SULFATASE MODIFYING FACTOR 1, 2"/>
    <property type="match status" value="1"/>
</dbReference>
<feature type="transmembrane region" description="Helical" evidence="1">
    <location>
        <begin position="78"/>
        <end position="100"/>
    </location>
</feature>
<feature type="transmembrane region" description="Helical" evidence="1">
    <location>
        <begin position="21"/>
        <end position="40"/>
    </location>
</feature>
<keyword evidence="1" id="KW-0812">Transmembrane</keyword>
<proteinExistence type="predicted"/>
<dbReference type="InterPro" id="IPR042095">
    <property type="entry name" value="SUMF_sf"/>
</dbReference>
<dbReference type="Gene3D" id="3.90.1580.10">
    <property type="entry name" value="paralog of FGE (formylglycine-generating enzyme)"/>
    <property type="match status" value="1"/>
</dbReference>
<keyword evidence="1" id="KW-1133">Transmembrane helix</keyword>
<dbReference type="GO" id="GO:0120147">
    <property type="term" value="F:formylglycine-generating oxidase activity"/>
    <property type="evidence" value="ECO:0007669"/>
    <property type="project" value="TreeGrafter"/>
</dbReference>
<gene>
    <name evidence="3" type="ORF">METZ01_LOCUS96647</name>
</gene>
<dbReference type="SUPFAM" id="SSF56436">
    <property type="entry name" value="C-type lectin-like"/>
    <property type="match status" value="1"/>
</dbReference>
<evidence type="ECO:0000259" key="2">
    <source>
        <dbReference type="Pfam" id="PF03781"/>
    </source>
</evidence>
<dbReference type="PANTHER" id="PTHR23150:SF19">
    <property type="entry name" value="FORMYLGLYCINE-GENERATING ENZYME"/>
    <property type="match status" value="1"/>
</dbReference>
<dbReference type="SUPFAM" id="SSF53474">
    <property type="entry name" value="alpha/beta-Hydrolases"/>
    <property type="match status" value="1"/>
</dbReference>
<dbReference type="Pfam" id="PF03781">
    <property type="entry name" value="FGE-sulfatase"/>
    <property type="match status" value="1"/>
</dbReference>
<protein>
    <recommendedName>
        <fullName evidence="2">Sulfatase-modifying factor enzyme-like domain-containing protein</fullName>
    </recommendedName>
</protein>